<sequence length="236" mass="26553">MANDPVKHNQKKSQDNDVAYTGAWTQVASSSPSPSVAANMKQRVDSSKSKSSKKNLAYIHFNICRDPEKTFAELDQETVSVEDGNTNLDHKQTGQENSAEGRAKAEDKEDGTESDSDERPNTALDTHEGFLPLRPHVLLLGRSQRTFVRFPVQRWYARNARPYVKQSNGAKGSSKGLYFYGIEYTTFKLPIEGWRVVRDGMLTLEGEEPVAMDKFLEKARTEVYQEARDRLGAGDF</sequence>
<accession>A0A8H4TSC1</accession>
<reference evidence="2" key="1">
    <citation type="journal article" date="2020" name="BMC Genomics">
        <title>Correction to: Identification and distribution of gene clusters required for synthesis of sphingolipid metabolism inhibitors in diverse species of the filamentous fungus Fusarium.</title>
        <authorList>
            <person name="Kim H.S."/>
            <person name="Lohmar J.M."/>
            <person name="Busman M."/>
            <person name="Brown D.W."/>
            <person name="Naumann T.A."/>
            <person name="Divon H.H."/>
            <person name="Lysoe E."/>
            <person name="Uhlig S."/>
            <person name="Proctor R.H."/>
        </authorList>
    </citation>
    <scope>NUCLEOTIDE SEQUENCE</scope>
    <source>
        <strain evidence="2">NRRL 20472</strain>
    </source>
</reference>
<dbReference type="Proteomes" id="UP000622797">
    <property type="component" value="Unassembled WGS sequence"/>
</dbReference>
<evidence type="ECO:0000313" key="2">
    <source>
        <dbReference type="EMBL" id="KAF4963238.1"/>
    </source>
</evidence>
<reference evidence="2" key="2">
    <citation type="submission" date="2020-05" db="EMBL/GenBank/DDBJ databases">
        <authorList>
            <person name="Kim H.-S."/>
            <person name="Proctor R.H."/>
            <person name="Brown D.W."/>
        </authorList>
    </citation>
    <scope>NUCLEOTIDE SEQUENCE</scope>
    <source>
        <strain evidence="2">NRRL 20472</strain>
    </source>
</reference>
<evidence type="ECO:0000256" key="1">
    <source>
        <dbReference type="SAM" id="MobiDB-lite"/>
    </source>
</evidence>
<proteinExistence type="predicted"/>
<comment type="caution">
    <text evidence="2">The sequence shown here is derived from an EMBL/GenBank/DDBJ whole genome shotgun (WGS) entry which is preliminary data.</text>
</comment>
<keyword evidence="3" id="KW-1185">Reference proteome</keyword>
<name>A0A8H4TSC1_9HYPO</name>
<feature type="region of interest" description="Disordered" evidence="1">
    <location>
        <begin position="1"/>
        <end position="20"/>
    </location>
</feature>
<feature type="region of interest" description="Disordered" evidence="1">
    <location>
        <begin position="80"/>
        <end position="127"/>
    </location>
</feature>
<feature type="compositionally biased region" description="Basic and acidic residues" evidence="1">
    <location>
        <begin position="117"/>
        <end position="127"/>
    </location>
</feature>
<organism evidence="2 3">
    <name type="scientific">Fusarium sarcochroum</name>
    <dbReference type="NCBI Taxonomy" id="1208366"/>
    <lineage>
        <taxon>Eukaryota</taxon>
        <taxon>Fungi</taxon>
        <taxon>Dikarya</taxon>
        <taxon>Ascomycota</taxon>
        <taxon>Pezizomycotina</taxon>
        <taxon>Sordariomycetes</taxon>
        <taxon>Hypocreomycetidae</taxon>
        <taxon>Hypocreales</taxon>
        <taxon>Nectriaceae</taxon>
        <taxon>Fusarium</taxon>
        <taxon>Fusarium lateritium species complex</taxon>
    </lineage>
</organism>
<dbReference type="EMBL" id="JABEXW010000485">
    <property type="protein sequence ID" value="KAF4963238.1"/>
    <property type="molecule type" value="Genomic_DNA"/>
</dbReference>
<feature type="region of interest" description="Disordered" evidence="1">
    <location>
        <begin position="26"/>
        <end position="52"/>
    </location>
</feature>
<evidence type="ECO:0000313" key="3">
    <source>
        <dbReference type="Proteomes" id="UP000622797"/>
    </source>
</evidence>
<dbReference type="AlphaFoldDB" id="A0A8H4TSC1"/>
<gene>
    <name evidence="2" type="ORF">FSARC_8736</name>
</gene>
<feature type="compositionally biased region" description="Basic and acidic residues" evidence="1">
    <location>
        <begin position="88"/>
        <end position="107"/>
    </location>
</feature>
<feature type="compositionally biased region" description="Low complexity" evidence="1">
    <location>
        <begin position="27"/>
        <end position="38"/>
    </location>
</feature>
<protein>
    <submittedName>
        <fullName evidence="2">Uncharacterized protein</fullName>
    </submittedName>
</protein>